<protein>
    <recommendedName>
        <fullName evidence="3">Terminase-like family protein</fullName>
    </recommendedName>
</protein>
<reference evidence="1 2" key="1">
    <citation type="submission" date="2016-09" db="EMBL/GenBank/DDBJ databases">
        <title>Pseudonocardia autotrophica DSM535, a candidate organism with high potential of specific P450 cytochromes.</title>
        <authorList>
            <person name="Grumaz C."/>
            <person name="Vainshtein Y."/>
            <person name="Kirstahler P."/>
            <person name="Sohn K."/>
        </authorList>
    </citation>
    <scope>NUCLEOTIDE SEQUENCE [LARGE SCALE GENOMIC DNA]</scope>
    <source>
        <strain evidence="1 2">DSM 535</strain>
    </source>
</reference>
<dbReference type="InterPro" id="IPR027417">
    <property type="entry name" value="P-loop_NTPase"/>
</dbReference>
<sequence>MTTSVAFPSGFDAGRLLAPMMSPAMESSSHYRRAVTETDPIRFALTFLPHHLSSSSTGGQISLSPFHLAMAKVARRWMRDEPRRDIWVAPRRAAKSTWQHVILPLWALAHGHRNTFMSFSHSSAQAQKHMANLRTELAGNELLLADFPELRPVRGNGASNSAALVSTRGGRVFATGGMDSGALGTKFGSERVGILCLDDVEPGESNYSPGKKEKRLTTLLDDVIPMGEKNTVVSLCGTTTMHGSIIHDAVQHAAGRKHAQWVVDEEFRVHHFSPFVDHPDGSRSSMWPAMWPLEWLLEREGTRRFAKNYLNDPAAAADGAFWVESLFRREEIPTVRRVLSIDPAVSTNAGSDFTAIAAVGVDGSGRRFEVDYARQFKVSPAHRREVVHRLCVQNPDIDEVIVEQNQGGDTWRAIFEPLPGRARLTLFSVRGSKASRLEKLLDRYERGQVVHGRPVPELEEQALAYPSPAVHDDLLDAVSNGVEHLARQR</sequence>
<dbReference type="EMBL" id="MIGB01000004">
    <property type="protein sequence ID" value="OSY42929.1"/>
    <property type="molecule type" value="Genomic_DNA"/>
</dbReference>
<dbReference type="OrthoDB" id="3509597at2"/>
<evidence type="ECO:0000313" key="2">
    <source>
        <dbReference type="Proteomes" id="UP000194360"/>
    </source>
</evidence>
<keyword evidence="2" id="KW-1185">Reference proteome</keyword>
<gene>
    <name evidence="1" type="ORF">BG845_01171</name>
</gene>
<organism evidence="1 2">
    <name type="scientific">Pseudonocardia autotrophica</name>
    <name type="common">Amycolata autotrophica</name>
    <name type="synonym">Nocardia autotrophica</name>
    <dbReference type="NCBI Taxonomy" id="2074"/>
    <lineage>
        <taxon>Bacteria</taxon>
        <taxon>Bacillati</taxon>
        <taxon>Actinomycetota</taxon>
        <taxon>Actinomycetes</taxon>
        <taxon>Pseudonocardiales</taxon>
        <taxon>Pseudonocardiaceae</taxon>
        <taxon>Pseudonocardia</taxon>
    </lineage>
</organism>
<evidence type="ECO:0008006" key="3">
    <source>
        <dbReference type="Google" id="ProtNLM"/>
    </source>
</evidence>
<dbReference type="Gene3D" id="3.40.50.300">
    <property type="entry name" value="P-loop containing nucleotide triphosphate hydrolases"/>
    <property type="match status" value="1"/>
</dbReference>
<comment type="caution">
    <text evidence="1">The sequence shown here is derived from an EMBL/GenBank/DDBJ whole genome shotgun (WGS) entry which is preliminary data.</text>
</comment>
<dbReference type="AlphaFoldDB" id="A0A1Y2N6X6"/>
<dbReference type="Proteomes" id="UP000194360">
    <property type="component" value="Unassembled WGS sequence"/>
</dbReference>
<name>A0A1Y2N6X6_PSEAH</name>
<accession>A0A1Y2N6X6</accession>
<dbReference type="RefSeq" id="WP_085911466.1">
    <property type="nucleotide sequence ID" value="NZ_AP018920.1"/>
</dbReference>
<dbReference type="STRING" id="2074.BG845_01171"/>
<evidence type="ECO:0000313" key="1">
    <source>
        <dbReference type="EMBL" id="OSY42929.1"/>
    </source>
</evidence>
<proteinExistence type="predicted"/>